<dbReference type="Proteomes" id="UP000053611">
    <property type="component" value="Unassembled WGS sequence"/>
</dbReference>
<accession>A0A0J1B5F8</accession>
<evidence type="ECO:0000256" key="1">
    <source>
        <dbReference type="SAM" id="MobiDB-lite"/>
    </source>
</evidence>
<evidence type="ECO:0000313" key="2">
    <source>
        <dbReference type="EMBL" id="KLT42909.1"/>
    </source>
</evidence>
<evidence type="ECO:0000313" key="3">
    <source>
        <dbReference type="Proteomes" id="UP000053611"/>
    </source>
</evidence>
<organism evidence="2 3">
    <name type="scientific">Cutaneotrichosporon oleaginosum</name>
    <dbReference type="NCBI Taxonomy" id="879819"/>
    <lineage>
        <taxon>Eukaryota</taxon>
        <taxon>Fungi</taxon>
        <taxon>Dikarya</taxon>
        <taxon>Basidiomycota</taxon>
        <taxon>Agaricomycotina</taxon>
        <taxon>Tremellomycetes</taxon>
        <taxon>Trichosporonales</taxon>
        <taxon>Trichosporonaceae</taxon>
        <taxon>Cutaneotrichosporon</taxon>
    </lineage>
</organism>
<protein>
    <submittedName>
        <fullName evidence="2">Uncharacterized protein</fullName>
    </submittedName>
</protein>
<dbReference type="EMBL" id="KQ087200">
    <property type="protein sequence ID" value="KLT42909.1"/>
    <property type="molecule type" value="Genomic_DNA"/>
</dbReference>
<proteinExistence type="predicted"/>
<feature type="compositionally biased region" description="Polar residues" evidence="1">
    <location>
        <begin position="1"/>
        <end position="10"/>
    </location>
</feature>
<keyword evidence="3" id="KW-1185">Reference proteome</keyword>
<dbReference type="RefSeq" id="XP_018279400.1">
    <property type="nucleotide sequence ID" value="XM_018427371.1"/>
</dbReference>
<reference evidence="2 3" key="1">
    <citation type="submission" date="2015-03" db="EMBL/GenBank/DDBJ databases">
        <title>Genomics and transcriptomics of the oil-accumulating basidiomycete yeast T. oleaginosus allow insights into substrate utilization and the diverse evolutionary trajectories of mating systems in fungi.</title>
        <authorList>
            <consortium name="DOE Joint Genome Institute"/>
            <person name="Kourist R."/>
            <person name="Kracht O."/>
            <person name="Bracharz F."/>
            <person name="Lipzen A."/>
            <person name="Nolan M."/>
            <person name="Ohm R."/>
            <person name="Grigoriev I."/>
            <person name="Sun S."/>
            <person name="Heitman J."/>
            <person name="Bruck T."/>
            <person name="Nowrousian M."/>
        </authorList>
    </citation>
    <scope>NUCLEOTIDE SEQUENCE [LARGE SCALE GENOMIC DNA]</scope>
    <source>
        <strain evidence="2 3">IBC0246</strain>
    </source>
</reference>
<gene>
    <name evidence="2" type="ORF">CC85DRAFT_72010</name>
</gene>
<feature type="region of interest" description="Disordered" evidence="1">
    <location>
        <begin position="1"/>
        <end position="27"/>
    </location>
</feature>
<dbReference type="GeneID" id="28987974"/>
<name>A0A0J1B5F8_9TREE</name>
<sequence length="182" mass="20401">MSRSGRSVSQADAAETKRISQSDSRLGCGDRHEKILAKLVANSKWPPTRRPDFPILSAFSRPFFQRGSSTTITSCTPLQAVHVKVAHTVPLSGDLARSLNCPWSYRPATRICGRSRTRIFPSDVASRSYWNAAREANIRRVRCLIMHSEVIPHSTKDSFHGARGTVPLRHARQLCYLSHHRA</sequence>
<dbReference type="AlphaFoldDB" id="A0A0J1B5F8"/>